<reference evidence="2" key="2">
    <citation type="journal article" date="2021" name="PeerJ">
        <title>Extensive microbial diversity within the chicken gut microbiome revealed by metagenomics and culture.</title>
        <authorList>
            <person name="Gilroy R."/>
            <person name="Ravi A."/>
            <person name="Getino M."/>
            <person name="Pursley I."/>
            <person name="Horton D.L."/>
            <person name="Alikhan N.F."/>
            <person name="Baker D."/>
            <person name="Gharbi K."/>
            <person name="Hall N."/>
            <person name="Watson M."/>
            <person name="Adriaenssens E.M."/>
            <person name="Foster-Nyarko E."/>
            <person name="Jarju S."/>
            <person name="Secka A."/>
            <person name="Antonio M."/>
            <person name="Oren A."/>
            <person name="Chaudhuri R.R."/>
            <person name="La Ragione R."/>
            <person name="Hildebrand F."/>
            <person name="Pallen M.J."/>
        </authorList>
    </citation>
    <scope>NUCLEOTIDE SEQUENCE</scope>
    <source>
        <strain evidence="2">CHK189-12415</strain>
    </source>
</reference>
<evidence type="ECO:0000313" key="2">
    <source>
        <dbReference type="EMBL" id="HIR61689.1"/>
    </source>
</evidence>
<gene>
    <name evidence="2" type="ORF">IAB37_08965</name>
</gene>
<dbReference type="EMBL" id="DVHA01000290">
    <property type="protein sequence ID" value="HIR61689.1"/>
    <property type="molecule type" value="Genomic_DNA"/>
</dbReference>
<comment type="caution">
    <text evidence="2">The sequence shown here is derived from an EMBL/GenBank/DDBJ whole genome shotgun (WGS) entry which is preliminary data.</text>
</comment>
<dbReference type="Proteomes" id="UP000824241">
    <property type="component" value="Unassembled WGS sequence"/>
</dbReference>
<evidence type="ECO:0000313" key="3">
    <source>
        <dbReference type="Proteomes" id="UP000824241"/>
    </source>
</evidence>
<reference evidence="2" key="1">
    <citation type="submission" date="2020-10" db="EMBL/GenBank/DDBJ databases">
        <authorList>
            <person name="Gilroy R."/>
        </authorList>
    </citation>
    <scope>NUCLEOTIDE SEQUENCE</scope>
    <source>
        <strain evidence="2">CHK189-12415</strain>
    </source>
</reference>
<dbReference type="PANTHER" id="PTHR34297:SF2">
    <property type="entry name" value="ASP23_GLS24 FAMILY ENVELOPE STRESS RESPONSE PROTEIN"/>
    <property type="match status" value="1"/>
</dbReference>
<accession>A0A9D1J632</accession>
<dbReference type="PANTHER" id="PTHR34297">
    <property type="entry name" value="HYPOTHETICAL CYTOSOLIC PROTEIN-RELATED"/>
    <property type="match status" value="1"/>
</dbReference>
<organism evidence="2 3">
    <name type="scientific">Candidatus Faecivivens stercoravium</name>
    <dbReference type="NCBI Taxonomy" id="2840803"/>
    <lineage>
        <taxon>Bacteria</taxon>
        <taxon>Bacillati</taxon>
        <taxon>Bacillota</taxon>
        <taxon>Clostridia</taxon>
        <taxon>Eubacteriales</taxon>
        <taxon>Oscillospiraceae</taxon>
        <taxon>Oscillospiraceae incertae sedis</taxon>
        <taxon>Candidatus Faecivivens</taxon>
    </lineage>
</organism>
<dbReference type="Pfam" id="PF03780">
    <property type="entry name" value="Asp23"/>
    <property type="match status" value="1"/>
</dbReference>
<sequence length="110" mass="11395">MIKMESHLGSIEISERYFLSLIGSALSDAFGVAGLSSAGRRGRTRGAGDSVRIGVRGSKLVIDLHILVTYGVNIAAVVSSIAHKISYTVEDATGIGVAAVNIYVDGMSAV</sequence>
<dbReference type="AlphaFoldDB" id="A0A9D1J632"/>
<dbReference type="InterPro" id="IPR005531">
    <property type="entry name" value="Asp23"/>
</dbReference>
<name>A0A9D1J632_9FIRM</name>
<evidence type="ECO:0000256" key="1">
    <source>
        <dbReference type="ARBA" id="ARBA00005721"/>
    </source>
</evidence>
<comment type="similarity">
    <text evidence="1">Belongs to the asp23 family.</text>
</comment>
<protein>
    <submittedName>
        <fullName evidence="2">Asp23/Gls24 family envelope stress response protein</fullName>
    </submittedName>
</protein>
<proteinExistence type="inferred from homology"/>